<dbReference type="Pfam" id="PF16916">
    <property type="entry name" value="ZT_dimer"/>
    <property type="match status" value="1"/>
</dbReference>
<keyword evidence="5 7" id="KW-1133">Transmembrane helix</keyword>
<evidence type="ECO:0000259" key="9">
    <source>
        <dbReference type="Pfam" id="PF16916"/>
    </source>
</evidence>
<dbReference type="GeneID" id="78507629"/>
<keyword evidence="3" id="KW-0813">Transport</keyword>
<name>A0A239U0T4_9FIRM</name>
<feature type="domain" description="Cation efflux protein cytoplasmic" evidence="9">
    <location>
        <begin position="210"/>
        <end position="286"/>
    </location>
</feature>
<dbReference type="eggNOG" id="COG0053">
    <property type="taxonomic scope" value="Bacteria"/>
</dbReference>
<dbReference type="AlphaFoldDB" id="A0A239U0T4"/>
<dbReference type="InterPro" id="IPR027469">
    <property type="entry name" value="Cation_efflux_TMD_sf"/>
</dbReference>
<keyword evidence="6 7" id="KW-0472">Membrane</keyword>
<evidence type="ECO:0000256" key="1">
    <source>
        <dbReference type="ARBA" id="ARBA00004141"/>
    </source>
</evidence>
<evidence type="ECO:0000313" key="11">
    <source>
        <dbReference type="Proteomes" id="UP000215383"/>
    </source>
</evidence>
<feature type="transmembrane region" description="Helical" evidence="7">
    <location>
        <begin position="42"/>
        <end position="59"/>
    </location>
</feature>
<evidence type="ECO:0000259" key="8">
    <source>
        <dbReference type="Pfam" id="PF01545"/>
    </source>
</evidence>
<dbReference type="EMBL" id="LT906446">
    <property type="protein sequence ID" value="SNV02583.1"/>
    <property type="molecule type" value="Genomic_DNA"/>
</dbReference>
<dbReference type="PANTHER" id="PTHR43840">
    <property type="entry name" value="MITOCHONDRIAL METAL TRANSPORTER 1-RELATED"/>
    <property type="match status" value="1"/>
</dbReference>
<keyword evidence="4 7" id="KW-0812">Transmembrane</keyword>
<reference evidence="10 11" key="1">
    <citation type="submission" date="2017-06" db="EMBL/GenBank/DDBJ databases">
        <authorList>
            <consortium name="Pathogen Informatics"/>
        </authorList>
    </citation>
    <scope>NUCLEOTIDE SEQUENCE [LARGE SCALE GENOMIC DNA]</scope>
    <source>
        <strain evidence="10 11">NCTC10570</strain>
    </source>
</reference>
<sequence>MTEMDALKKQTAWMSIVSNTVLVILKLAVGLYVGALSLISEAIHSGVDLIAAFIAFWAVRKAVAPPDKEHDYGHGKFENLSSAVEALLIVGTAIFIIYEAVHKFDTPLDPEFLQYGIYIMIISIVVNFFVSRRLIAVAKKTDSQALEADGLHLQSDVWTSVGVMVGLVGMKVFGFLWLDPVIAIVVALIIFRAGYKMVVESARELTDSSLSPEEEKIIGEIIMEHKDLIGYHHLRTRKSGSYKLLDVHVTFEKDMPLYKVHDICDDIEHKIRQKMGNFDVTIHPEPVDKNGVVIKKNYVEAN</sequence>
<dbReference type="InterPro" id="IPR036837">
    <property type="entry name" value="Cation_efflux_CTD_sf"/>
</dbReference>
<organism evidence="10 11">
    <name type="scientific">Megamonas hypermegale</name>
    <dbReference type="NCBI Taxonomy" id="158847"/>
    <lineage>
        <taxon>Bacteria</taxon>
        <taxon>Bacillati</taxon>
        <taxon>Bacillota</taxon>
        <taxon>Negativicutes</taxon>
        <taxon>Selenomonadales</taxon>
        <taxon>Selenomonadaceae</taxon>
        <taxon>Megamonas</taxon>
    </lineage>
</organism>
<feature type="domain" description="Cation efflux protein transmembrane" evidence="8">
    <location>
        <begin position="13"/>
        <end position="205"/>
    </location>
</feature>
<comment type="similarity">
    <text evidence="2">Belongs to the cation diffusion facilitator (CDF) transporter (TC 2.A.4) family.</text>
</comment>
<comment type="subcellular location">
    <subcellularLocation>
        <location evidence="1">Membrane</location>
        <topology evidence="1">Multi-pass membrane protein</topology>
    </subcellularLocation>
</comment>
<dbReference type="GO" id="GO:0006882">
    <property type="term" value="P:intracellular zinc ion homeostasis"/>
    <property type="evidence" value="ECO:0007669"/>
    <property type="project" value="TreeGrafter"/>
</dbReference>
<dbReference type="GO" id="GO:0015341">
    <property type="term" value="F:zinc efflux antiporter activity"/>
    <property type="evidence" value="ECO:0007669"/>
    <property type="project" value="TreeGrafter"/>
</dbReference>
<dbReference type="Gene3D" id="3.30.70.1350">
    <property type="entry name" value="Cation efflux protein, cytoplasmic domain"/>
    <property type="match status" value="1"/>
</dbReference>
<dbReference type="SUPFAM" id="SSF161111">
    <property type="entry name" value="Cation efflux protein transmembrane domain-like"/>
    <property type="match status" value="1"/>
</dbReference>
<evidence type="ECO:0000256" key="3">
    <source>
        <dbReference type="ARBA" id="ARBA00022448"/>
    </source>
</evidence>
<evidence type="ECO:0000256" key="4">
    <source>
        <dbReference type="ARBA" id="ARBA00022692"/>
    </source>
</evidence>
<proteinExistence type="inferred from homology"/>
<dbReference type="RefSeq" id="WP_027890584.1">
    <property type="nucleotide sequence ID" value="NZ_LT906446.1"/>
</dbReference>
<dbReference type="GO" id="GO:0005886">
    <property type="term" value="C:plasma membrane"/>
    <property type="evidence" value="ECO:0007669"/>
    <property type="project" value="TreeGrafter"/>
</dbReference>
<dbReference type="Proteomes" id="UP000215383">
    <property type="component" value="Chromosome 1"/>
</dbReference>
<evidence type="ECO:0000256" key="5">
    <source>
        <dbReference type="ARBA" id="ARBA00022989"/>
    </source>
</evidence>
<evidence type="ECO:0000256" key="6">
    <source>
        <dbReference type="ARBA" id="ARBA00023136"/>
    </source>
</evidence>
<dbReference type="InterPro" id="IPR002524">
    <property type="entry name" value="Cation_efflux"/>
</dbReference>
<gene>
    <name evidence="10" type="primary">fieF</name>
    <name evidence="10" type="ORF">SAMEA4364220_01635</name>
</gene>
<accession>A0A239U0T4</accession>
<feature type="transmembrane region" description="Helical" evidence="7">
    <location>
        <begin position="80"/>
        <end position="100"/>
    </location>
</feature>
<dbReference type="InterPro" id="IPR050291">
    <property type="entry name" value="CDF_Transporter"/>
</dbReference>
<dbReference type="PANTHER" id="PTHR43840:SF15">
    <property type="entry name" value="MITOCHONDRIAL METAL TRANSPORTER 1-RELATED"/>
    <property type="match status" value="1"/>
</dbReference>
<evidence type="ECO:0000256" key="7">
    <source>
        <dbReference type="SAM" id="Phobius"/>
    </source>
</evidence>
<dbReference type="InterPro" id="IPR058533">
    <property type="entry name" value="Cation_efflux_TM"/>
</dbReference>
<feature type="transmembrane region" description="Helical" evidence="7">
    <location>
        <begin position="175"/>
        <end position="195"/>
    </location>
</feature>
<protein>
    <submittedName>
        <fullName evidence="10">Ferrous-iron efflux pump FieF</fullName>
    </submittedName>
</protein>
<feature type="transmembrane region" description="Helical" evidence="7">
    <location>
        <begin position="112"/>
        <end position="130"/>
    </location>
</feature>
<evidence type="ECO:0000256" key="2">
    <source>
        <dbReference type="ARBA" id="ARBA00008114"/>
    </source>
</evidence>
<dbReference type="Gene3D" id="1.20.1510.10">
    <property type="entry name" value="Cation efflux protein transmembrane domain"/>
    <property type="match status" value="1"/>
</dbReference>
<feature type="transmembrane region" description="Helical" evidence="7">
    <location>
        <begin position="12"/>
        <end position="36"/>
    </location>
</feature>
<keyword evidence="11" id="KW-1185">Reference proteome</keyword>
<dbReference type="Pfam" id="PF01545">
    <property type="entry name" value="Cation_efflux"/>
    <property type="match status" value="1"/>
</dbReference>
<dbReference type="NCBIfam" id="TIGR01297">
    <property type="entry name" value="CDF"/>
    <property type="match status" value="1"/>
</dbReference>
<dbReference type="FunFam" id="1.20.1510.10:FF:000006">
    <property type="entry name" value="Divalent cation efflux transporter"/>
    <property type="match status" value="1"/>
</dbReference>
<dbReference type="GO" id="GO:0015086">
    <property type="term" value="F:cadmium ion transmembrane transporter activity"/>
    <property type="evidence" value="ECO:0007669"/>
    <property type="project" value="TreeGrafter"/>
</dbReference>
<dbReference type="InterPro" id="IPR027470">
    <property type="entry name" value="Cation_efflux_CTD"/>
</dbReference>
<dbReference type="SUPFAM" id="SSF160240">
    <property type="entry name" value="Cation efflux protein cytoplasmic domain-like"/>
    <property type="match status" value="1"/>
</dbReference>
<evidence type="ECO:0000313" key="10">
    <source>
        <dbReference type="EMBL" id="SNV02583.1"/>
    </source>
</evidence>
<dbReference type="GO" id="GO:0015093">
    <property type="term" value="F:ferrous iron transmembrane transporter activity"/>
    <property type="evidence" value="ECO:0007669"/>
    <property type="project" value="TreeGrafter"/>
</dbReference>